<reference evidence="2" key="1">
    <citation type="journal article" date="2014" name="Sci. Rep.">
        <title>Minimally destructive sampling of type specimens of Pyropia (Bangiales, Rhodophyta) recovers complete plastid and mitochondrial genomes.</title>
        <authorList>
            <person name="Hughey J.R."/>
            <person name="Gabrielson P.W."/>
            <person name="Rohmer L."/>
            <person name="Tortolani J."/>
            <person name="Silva M."/>
            <person name="Miller K.A."/>
            <person name="Young J.D."/>
            <person name="Martell C."/>
            <person name="Ruediger E."/>
        </authorList>
    </citation>
    <scope>NUCLEOTIDE SEQUENCE</scope>
</reference>
<dbReference type="EMBL" id="KJ776836">
    <property type="protein sequence ID" value="AIA21234.1"/>
    <property type="molecule type" value="Genomic_DNA"/>
</dbReference>
<evidence type="ECO:0008006" key="3">
    <source>
        <dbReference type="Google" id="ProtNLM"/>
    </source>
</evidence>
<evidence type="ECO:0000313" key="2">
    <source>
        <dbReference type="EMBL" id="AIA21234.1"/>
    </source>
</evidence>
<comment type="similarity">
    <text evidence="1">Belongs to the ycf54 family.</text>
</comment>
<dbReference type="PANTHER" id="PTHR35319">
    <property type="match status" value="1"/>
</dbReference>
<evidence type="ECO:0000256" key="1">
    <source>
        <dbReference type="ARBA" id="ARBA00043978"/>
    </source>
</evidence>
<geneLocation type="plastid" evidence="2"/>
<organism evidence="2">
    <name type="scientific">Pyropia kanakaensis</name>
    <dbReference type="NCBI Taxonomy" id="139729"/>
    <lineage>
        <taxon>Eukaryota</taxon>
        <taxon>Rhodophyta</taxon>
        <taxon>Bangiophyceae</taxon>
        <taxon>Bangiales</taxon>
        <taxon>Bangiaceae</taxon>
        <taxon>Pyropia</taxon>
    </lineage>
</organism>
<accession>A0A059XL62</accession>
<dbReference type="InterPro" id="IPR038409">
    <property type="entry name" value="Ycf54-like_sf"/>
</dbReference>
<dbReference type="PANTHER" id="PTHR35319:SF2">
    <property type="entry name" value="YCF54"/>
    <property type="match status" value="1"/>
</dbReference>
<sequence length="125" mass="14587">MIVSTELILLRLIIMTTYYFALASQNFLLVQEPLEEVFRERVNYYQLNNKAIDFWLAPNPSFLEKPEMISFKTLVPNDAVAIISTNPVFINWLKLRIGYICIGQFEDSLEFSEESLNITFVPEKN</sequence>
<dbReference type="Pfam" id="PF10674">
    <property type="entry name" value="Ycf54"/>
    <property type="match status" value="1"/>
</dbReference>
<dbReference type="InterPro" id="IPR019616">
    <property type="entry name" value="Ycf54"/>
</dbReference>
<dbReference type="Gene3D" id="3.30.70.1860">
    <property type="entry name" value="Uncharacterised protein family Ycf54"/>
    <property type="match status" value="1"/>
</dbReference>
<dbReference type="AlphaFoldDB" id="A0A059XL62"/>
<name>A0A059XL62_9RHOD</name>
<gene>
    <name evidence="2" type="primary">orf108</name>
</gene>
<keyword evidence="2" id="KW-0934">Plastid</keyword>
<proteinExistence type="inferred from homology"/>
<protein>
    <recommendedName>
        <fullName evidence="3">Ycf54</fullName>
    </recommendedName>
</protein>